<protein>
    <recommendedName>
        <fullName evidence="4">Zinc-finger domain-containing protein</fullName>
    </recommendedName>
</protein>
<feature type="region of interest" description="Disordered" evidence="1">
    <location>
        <begin position="51"/>
        <end position="74"/>
    </location>
</feature>
<organism evidence="2 3">
    <name type="scientific">Nocardia goodfellowii</name>
    <dbReference type="NCBI Taxonomy" id="882446"/>
    <lineage>
        <taxon>Bacteria</taxon>
        <taxon>Bacillati</taxon>
        <taxon>Actinomycetota</taxon>
        <taxon>Actinomycetes</taxon>
        <taxon>Mycobacteriales</taxon>
        <taxon>Nocardiaceae</taxon>
        <taxon>Nocardia</taxon>
    </lineage>
</organism>
<dbReference type="RefSeq" id="WP_209895550.1">
    <property type="nucleotide sequence ID" value="NZ_JAGGMR010000001.1"/>
</dbReference>
<evidence type="ECO:0000313" key="3">
    <source>
        <dbReference type="Proteomes" id="UP001519325"/>
    </source>
</evidence>
<gene>
    <name evidence="2" type="ORF">BJ987_005490</name>
</gene>
<dbReference type="EMBL" id="JAGGMR010000001">
    <property type="protein sequence ID" value="MBP2192589.1"/>
    <property type="molecule type" value="Genomic_DNA"/>
</dbReference>
<reference evidence="2 3" key="1">
    <citation type="submission" date="2021-03" db="EMBL/GenBank/DDBJ databases">
        <title>Sequencing the genomes of 1000 actinobacteria strains.</title>
        <authorList>
            <person name="Klenk H.-P."/>
        </authorList>
    </citation>
    <scope>NUCLEOTIDE SEQUENCE [LARGE SCALE GENOMIC DNA]</scope>
    <source>
        <strain evidence="2 3">DSM 45516</strain>
    </source>
</reference>
<evidence type="ECO:0000256" key="1">
    <source>
        <dbReference type="SAM" id="MobiDB-lite"/>
    </source>
</evidence>
<name>A0ABS4QLK9_9NOCA</name>
<feature type="compositionally biased region" description="Basic and acidic residues" evidence="1">
    <location>
        <begin position="65"/>
        <end position="74"/>
    </location>
</feature>
<evidence type="ECO:0000313" key="2">
    <source>
        <dbReference type="EMBL" id="MBP2192589.1"/>
    </source>
</evidence>
<evidence type="ECO:0008006" key="4">
    <source>
        <dbReference type="Google" id="ProtNLM"/>
    </source>
</evidence>
<sequence length="74" mass="8027">MTLLYPQSIYQNLYDCLSDPGELGVIDAIRAAEIHSDCSERCHPRQRAQQAIASAGPGRLAVRAADPEPEVHGP</sequence>
<proteinExistence type="predicted"/>
<dbReference type="Proteomes" id="UP001519325">
    <property type="component" value="Unassembled WGS sequence"/>
</dbReference>
<comment type="caution">
    <text evidence="2">The sequence shown here is derived from an EMBL/GenBank/DDBJ whole genome shotgun (WGS) entry which is preliminary data.</text>
</comment>
<keyword evidence="3" id="KW-1185">Reference proteome</keyword>
<accession>A0ABS4QLK9</accession>